<dbReference type="RefSeq" id="WP_149324453.1">
    <property type="nucleotide sequence ID" value="NZ_CP043504.1"/>
</dbReference>
<evidence type="ECO:0000313" key="1">
    <source>
        <dbReference type="EMBL" id="QEO09022.1"/>
    </source>
</evidence>
<dbReference type="EMBL" id="CP043504">
    <property type="protein sequence ID" value="QEO09022.1"/>
    <property type="molecule type" value="Genomic_DNA"/>
</dbReference>
<organism evidence="1 2">
    <name type="scientific">Protaetiibacter larvae</name>
    <dbReference type="NCBI Taxonomy" id="2592654"/>
    <lineage>
        <taxon>Bacteria</taxon>
        <taxon>Bacillati</taxon>
        <taxon>Actinomycetota</taxon>
        <taxon>Actinomycetes</taxon>
        <taxon>Micrococcales</taxon>
        <taxon>Microbacteriaceae</taxon>
        <taxon>Protaetiibacter</taxon>
    </lineage>
</organism>
<dbReference type="AlphaFoldDB" id="A0A5C1Y7X1"/>
<dbReference type="KEGG" id="lyk:FLP23_02715"/>
<dbReference type="OrthoDB" id="4790882at2"/>
<sequence length="474" mass="49439">MPSPDPAAGGLVVTSPGAVLVASDALLAHLPVLARLGDEVEADTHRLALLALDSAPSALRARLERCEQLSGELAEEVRRLREGIIAAESGYATAERLAEHAQGAASDWLAGQLPRLLLPLLPSVAAGAWLGWTFAPGSDEQKRESIRIWLLQHPELVTSPEFAALVRNTVTGADDAVAGAAGLPPAVTVLLGDYGLGILGADTSAAALVAAGTASGTQLFHETAVRVERVGVERRVAAPTGAAERLDRVPEQQQVRIEKYSAPGAEDRFVVYVAPTRTFSPLADEEPWDLTSNVAGVAGLPAGSIRATELAMADAGITAESPVVLVGFSQGGLIADAIAGSGRWNTYGLESYGDPGGGIAMPDGIRGLAIRHTDDFVVATGGPQQTVDRVIVERRAYPEGVEIPRGIPAPAHQRSAYAQTAELLDAARSPEVRGELDALARFTGEYAERDGATTTAYRYQAVRLPADAGVSDAE</sequence>
<dbReference type="Proteomes" id="UP000322159">
    <property type="component" value="Chromosome"/>
</dbReference>
<accession>A0A5C1Y7X1</accession>
<reference evidence="1 2" key="1">
    <citation type="submission" date="2019-09" db="EMBL/GenBank/DDBJ databases">
        <title>Genome sequencing of strain KACC 19322.</title>
        <authorList>
            <person name="Heo J."/>
            <person name="Kim S.-J."/>
            <person name="Kim J.-S."/>
            <person name="Hong S.-B."/>
            <person name="Kwon S.-W."/>
        </authorList>
    </citation>
    <scope>NUCLEOTIDE SEQUENCE [LARGE SCALE GENOMIC DNA]</scope>
    <source>
        <strain evidence="1 2">KACC 19322</strain>
    </source>
</reference>
<protein>
    <submittedName>
        <fullName evidence="1">Uncharacterized protein</fullName>
    </submittedName>
</protein>
<evidence type="ECO:0000313" key="2">
    <source>
        <dbReference type="Proteomes" id="UP000322159"/>
    </source>
</evidence>
<proteinExistence type="predicted"/>
<name>A0A5C1Y7X1_9MICO</name>
<gene>
    <name evidence="1" type="ORF">FLP23_02715</name>
</gene>
<keyword evidence="2" id="KW-1185">Reference proteome</keyword>